<keyword evidence="1 3" id="KW-0560">Oxidoreductase</keyword>
<accession>A0A937FYV7</accession>
<dbReference type="PANTHER" id="PTHR21363:SF0">
    <property type="entry name" value="PREPHENATE DEHYDROGENASE [NADP(+)]"/>
    <property type="match status" value="1"/>
</dbReference>
<dbReference type="Proteomes" id="UP000614216">
    <property type="component" value="Unassembled WGS sequence"/>
</dbReference>
<dbReference type="GO" id="GO:0070403">
    <property type="term" value="F:NAD+ binding"/>
    <property type="evidence" value="ECO:0007669"/>
    <property type="project" value="InterPro"/>
</dbReference>
<dbReference type="Pfam" id="PF02153">
    <property type="entry name" value="PDH_N"/>
    <property type="match status" value="1"/>
</dbReference>
<name>A0A937FYV7_9BACT</name>
<organism evidence="3 4">
    <name type="scientific">Fulvivirga marina</name>
    <dbReference type="NCBI Taxonomy" id="2494733"/>
    <lineage>
        <taxon>Bacteria</taxon>
        <taxon>Pseudomonadati</taxon>
        <taxon>Bacteroidota</taxon>
        <taxon>Cytophagia</taxon>
        <taxon>Cytophagales</taxon>
        <taxon>Fulvivirgaceae</taxon>
        <taxon>Fulvivirga</taxon>
    </lineage>
</organism>
<dbReference type="Pfam" id="PF20463">
    <property type="entry name" value="PDH_C"/>
    <property type="match status" value="1"/>
</dbReference>
<dbReference type="EC" id="1.3.1.12" evidence="3"/>
<evidence type="ECO:0000256" key="1">
    <source>
        <dbReference type="ARBA" id="ARBA00023002"/>
    </source>
</evidence>
<dbReference type="InterPro" id="IPR046826">
    <property type="entry name" value="PDH_N"/>
</dbReference>
<dbReference type="InterPro" id="IPR050812">
    <property type="entry name" value="Preph/Arog_dehydrog"/>
</dbReference>
<dbReference type="FunFam" id="3.40.50.720:FF:000208">
    <property type="entry name" value="Prephenate dehydrogenase"/>
    <property type="match status" value="1"/>
</dbReference>
<feature type="domain" description="Prephenate/arogenate dehydrogenase" evidence="2">
    <location>
        <begin position="1"/>
        <end position="287"/>
    </location>
</feature>
<dbReference type="AlphaFoldDB" id="A0A937FYV7"/>
<dbReference type="PROSITE" id="PS51176">
    <property type="entry name" value="PDH_ADH"/>
    <property type="match status" value="1"/>
</dbReference>
<dbReference type="GO" id="GO:0004665">
    <property type="term" value="F:prephenate dehydrogenase (NADP+) activity"/>
    <property type="evidence" value="ECO:0007669"/>
    <property type="project" value="InterPro"/>
</dbReference>
<dbReference type="Gene3D" id="3.40.50.720">
    <property type="entry name" value="NAD(P)-binding Rossmann-like Domain"/>
    <property type="match status" value="1"/>
</dbReference>
<dbReference type="Gene3D" id="1.10.3660.10">
    <property type="entry name" value="6-phosphogluconate dehydrogenase C-terminal like domain"/>
    <property type="match status" value="1"/>
</dbReference>
<dbReference type="NCBIfam" id="NF006307">
    <property type="entry name" value="PRK08507.1"/>
    <property type="match status" value="1"/>
</dbReference>
<evidence type="ECO:0000313" key="3">
    <source>
        <dbReference type="EMBL" id="MBL6448645.1"/>
    </source>
</evidence>
<dbReference type="GO" id="GO:0008977">
    <property type="term" value="F:prephenate dehydrogenase (NAD+) activity"/>
    <property type="evidence" value="ECO:0007669"/>
    <property type="project" value="UniProtKB-EC"/>
</dbReference>
<dbReference type="PANTHER" id="PTHR21363">
    <property type="entry name" value="PREPHENATE DEHYDROGENASE"/>
    <property type="match status" value="1"/>
</dbReference>
<protein>
    <submittedName>
        <fullName evidence="3">Prephenate dehydrogenase</fullName>
        <ecNumber evidence="3">1.3.1.12</ecNumber>
    </submittedName>
</protein>
<dbReference type="SUPFAM" id="SSF51735">
    <property type="entry name" value="NAD(P)-binding Rossmann-fold domains"/>
    <property type="match status" value="1"/>
</dbReference>
<gene>
    <name evidence="3" type="ORF">JMN32_20200</name>
</gene>
<dbReference type="EMBL" id="JAEUGD010000064">
    <property type="protein sequence ID" value="MBL6448645.1"/>
    <property type="molecule type" value="Genomic_DNA"/>
</dbReference>
<comment type="caution">
    <text evidence="3">The sequence shown here is derived from an EMBL/GenBank/DDBJ whole genome shotgun (WGS) entry which is preliminary data.</text>
</comment>
<dbReference type="SUPFAM" id="SSF48179">
    <property type="entry name" value="6-phosphogluconate dehydrogenase C-terminal domain-like"/>
    <property type="match status" value="1"/>
</dbReference>
<dbReference type="InterPro" id="IPR003099">
    <property type="entry name" value="Prephen_DH"/>
</dbReference>
<proteinExistence type="predicted"/>
<reference evidence="3" key="1">
    <citation type="submission" date="2021-01" db="EMBL/GenBank/DDBJ databases">
        <title>Fulvivirga kasyanovii gen. nov., sp nov., a novel member of the phylum Bacteroidetes isolated from seawater in a mussel farm.</title>
        <authorList>
            <person name="Zhao L.-H."/>
            <person name="Wang Z.-J."/>
        </authorList>
    </citation>
    <scope>NUCLEOTIDE SEQUENCE</scope>
    <source>
        <strain evidence="3">29W222</strain>
    </source>
</reference>
<evidence type="ECO:0000259" key="2">
    <source>
        <dbReference type="PROSITE" id="PS51176"/>
    </source>
</evidence>
<keyword evidence="4" id="KW-1185">Reference proteome</keyword>
<dbReference type="InterPro" id="IPR008927">
    <property type="entry name" value="6-PGluconate_DH-like_C_sf"/>
</dbReference>
<dbReference type="InterPro" id="IPR046825">
    <property type="entry name" value="PDH_C"/>
</dbReference>
<dbReference type="InterPro" id="IPR036291">
    <property type="entry name" value="NAD(P)-bd_dom_sf"/>
</dbReference>
<dbReference type="GO" id="GO:0006571">
    <property type="term" value="P:tyrosine biosynthetic process"/>
    <property type="evidence" value="ECO:0007669"/>
    <property type="project" value="InterPro"/>
</dbReference>
<sequence length="297" mass="32819">MNMAVIGIGLIGGSMVKDLRKTNYIGKVFGVDLNPVHSKEALRSGLVDEIVALDVALAKADLIIISIPVDSAKHVVLDILENIDKTQIVTDVGSTKGGICEVVKNHKMRGRFVAGHPIAGTENSGPEAAIEGLFQNKTGIICNKNESDSDALIVVENVYKLLGMNLNYMDADEHDKHIAYVSHLSHISSFALALTVLNIEESEKNIFDMAGSGFSSTVRLAKSSPDMWKPIFQHNSAYLERALDEYIDQLHDFKTFLKHNKQEDIHMLMTKANDIRRILDGKVKEENKNTIEHEKAT</sequence>
<evidence type="ECO:0000313" key="4">
    <source>
        <dbReference type="Proteomes" id="UP000614216"/>
    </source>
</evidence>